<dbReference type="GO" id="GO:0043565">
    <property type="term" value="F:sequence-specific DNA binding"/>
    <property type="evidence" value="ECO:0007669"/>
    <property type="project" value="InterPro"/>
</dbReference>
<sequence length="370" mass="42917">MPSTPYYLFPITLAHTVFCLAFILAKRKKGAHDLIGSIWILLVFLSCVRRAIHLNDSHGEWNWFLKIISYPLAYGPCLYLYTSSLVKEGFVLRAKHLLHFFPFVLFAVSSYLPGLETENYRIDLTNSASWYSSFLNGIAVPLSIVSYGLISFRLIRKHGSRVRDFFSYEDLENTLRWLIGVCILFLAILFVQTSFLVLKFLSEPVYSSPRLTNSLMVGFLFLLTFFILRQKTVFSENTIPTHTENGDAEKYSKSRLESDRMTRIAEDLIRYMEHHKPYLRDDLGIQDIAQALQVSANHLSQVLNLHLGKNFFTLTNEYRIEEVKQRLKDSEFKDYPVLRIGLECGFNSKSSFYSVFRKMTGQRPGEFKRV</sequence>
<feature type="transmembrane region" description="Helical" evidence="4">
    <location>
        <begin position="175"/>
        <end position="198"/>
    </location>
</feature>
<dbReference type="Pfam" id="PF12833">
    <property type="entry name" value="HTH_18"/>
    <property type="match status" value="1"/>
</dbReference>
<dbReference type="OrthoDB" id="184994at2"/>
<dbReference type="AlphaFoldDB" id="A0A2N0BCT7"/>
<keyword evidence="2" id="KW-0238">DNA-binding</keyword>
<keyword evidence="8" id="KW-1185">Reference proteome</keyword>
<feature type="transmembrane region" description="Helical" evidence="4">
    <location>
        <begin position="64"/>
        <end position="85"/>
    </location>
</feature>
<organism evidence="7">
    <name type="scientific">Leptospira ellisii</name>
    <dbReference type="NCBI Taxonomy" id="2023197"/>
    <lineage>
        <taxon>Bacteria</taxon>
        <taxon>Pseudomonadati</taxon>
        <taxon>Spirochaetota</taxon>
        <taxon>Spirochaetia</taxon>
        <taxon>Leptospirales</taxon>
        <taxon>Leptospiraceae</taxon>
        <taxon>Leptospira</taxon>
    </lineage>
</organism>
<keyword evidence="4" id="KW-0812">Transmembrane</keyword>
<accession>A0A2N0BCT7</accession>
<feature type="transmembrane region" description="Helical" evidence="4">
    <location>
        <begin position="6"/>
        <end position="25"/>
    </location>
</feature>
<dbReference type="PROSITE" id="PS01124">
    <property type="entry name" value="HTH_ARAC_FAMILY_2"/>
    <property type="match status" value="1"/>
</dbReference>
<feature type="transmembrane region" description="Helical" evidence="4">
    <location>
        <begin position="134"/>
        <end position="155"/>
    </location>
</feature>
<dbReference type="Proteomes" id="UP000232122">
    <property type="component" value="Unassembled WGS sequence"/>
</dbReference>
<evidence type="ECO:0000313" key="7">
    <source>
        <dbReference type="EMBL" id="PJZ94353.1"/>
    </source>
</evidence>
<dbReference type="PANTHER" id="PTHR43280:SF29">
    <property type="entry name" value="ARAC-FAMILY TRANSCRIPTIONAL REGULATOR"/>
    <property type="match status" value="1"/>
</dbReference>
<feature type="transmembrane region" description="Helical" evidence="4">
    <location>
        <begin position="210"/>
        <end position="228"/>
    </location>
</feature>
<dbReference type="EMBL" id="NPEF01000018">
    <property type="protein sequence ID" value="PJZ94353.1"/>
    <property type="molecule type" value="Genomic_DNA"/>
</dbReference>
<evidence type="ECO:0000256" key="3">
    <source>
        <dbReference type="ARBA" id="ARBA00023163"/>
    </source>
</evidence>
<dbReference type="SMART" id="SM00342">
    <property type="entry name" value="HTH_ARAC"/>
    <property type="match status" value="1"/>
</dbReference>
<proteinExistence type="predicted"/>
<evidence type="ECO:0000313" key="8">
    <source>
        <dbReference type="Proteomes" id="UP000232122"/>
    </source>
</evidence>
<dbReference type="Gene3D" id="1.10.10.60">
    <property type="entry name" value="Homeodomain-like"/>
    <property type="match status" value="2"/>
</dbReference>
<evidence type="ECO:0000259" key="5">
    <source>
        <dbReference type="PROSITE" id="PS01124"/>
    </source>
</evidence>
<dbReference type="RefSeq" id="WP_100764615.1">
    <property type="nucleotide sequence ID" value="NZ_NPEF02000006.1"/>
</dbReference>
<dbReference type="EMBL" id="NPEF02000006">
    <property type="protein sequence ID" value="MDV6235352.1"/>
    <property type="molecule type" value="Genomic_DNA"/>
</dbReference>
<feature type="transmembrane region" description="Helical" evidence="4">
    <location>
        <begin position="34"/>
        <end position="52"/>
    </location>
</feature>
<name>A0A2N0BCT7_9LEPT</name>
<keyword evidence="3" id="KW-0804">Transcription</keyword>
<dbReference type="PANTHER" id="PTHR43280">
    <property type="entry name" value="ARAC-FAMILY TRANSCRIPTIONAL REGULATOR"/>
    <property type="match status" value="1"/>
</dbReference>
<feature type="domain" description="HTH araC/xylS-type" evidence="5">
    <location>
        <begin position="266"/>
        <end position="370"/>
    </location>
</feature>
<dbReference type="GO" id="GO:0003700">
    <property type="term" value="F:DNA-binding transcription factor activity"/>
    <property type="evidence" value="ECO:0007669"/>
    <property type="project" value="InterPro"/>
</dbReference>
<keyword evidence="4" id="KW-1133">Transmembrane helix</keyword>
<evidence type="ECO:0000256" key="1">
    <source>
        <dbReference type="ARBA" id="ARBA00023015"/>
    </source>
</evidence>
<feature type="transmembrane region" description="Helical" evidence="4">
    <location>
        <begin position="97"/>
        <end position="114"/>
    </location>
</feature>
<dbReference type="InterPro" id="IPR018060">
    <property type="entry name" value="HTH_AraC"/>
</dbReference>
<reference evidence="6 8" key="2">
    <citation type="journal article" date="2018" name="Microb. Genom.">
        <title>Deciphering the unexplored Leptospira diversity from soils uncovers genomic evolution to virulence.</title>
        <authorList>
            <person name="Thibeaux R."/>
            <person name="Iraola G."/>
            <person name="Ferres I."/>
            <person name="Bierque E."/>
            <person name="Girault D."/>
            <person name="Soupe-Gilbert M.E."/>
            <person name="Picardeau M."/>
            <person name="Goarant C."/>
        </authorList>
    </citation>
    <scope>NUCLEOTIDE SEQUENCE [LARGE SCALE GENOMIC DNA]</scope>
    <source>
        <strain evidence="6 8">ATI7-C-A5</strain>
    </source>
</reference>
<dbReference type="InterPro" id="IPR009057">
    <property type="entry name" value="Homeodomain-like_sf"/>
</dbReference>
<reference evidence="7" key="1">
    <citation type="submission" date="2017-07" db="EMBL/GenBank/DDBJ databases">
        <title>Leptospira spp. isolated from tropical soils.</title>
        <authorList>
            <person name="Thibeaux R."/>
            <person name="Iraola G."/>
            <person name="Ferres I."/>
            <person name="Bierque E."/>
            <person name="Girault D."/>
            <person name="Soupe-Gilbert M.-E."/>
            <person name="Picardeau M."/>
            <person name="Goarant C."/>
        </authorList>
    </citation>
    <scope>NUCLEOTIDE SEQUENCE [LARGE SCALE GENOMIC DNA]</scope>
    <source>
        <strain evidence="7">ATI7-C-A5</strain>
    </source>
</reference>
<evidence type="ECO:0000256" key="4">
    <source>
        <dbReference type="SAM" id="Phobius"/>
    </source>
</evidence>
<evidence type="ECO:0000256" key="2">
    <source>
        <dbReference type="ARBA" id="ARBA00023125"/>
    </source>
</evidence>
<evidence type="ECO:0000313" key="6">
    <source>
        <dbReference type="EMBL" id="MDV6235352.1"/>
    </source>
</evidence>
<keyword evidence="1" id="KW-0805">Transcription regulation</keyword>
<dbReference type="SUPFAM" id="SSF46689">
    <property type="entry name" value="Homeodomain-like"/>
    <property type="match status" value="1"/>
</dbReference>
<reference evidence="6" key="3">
    <citation type="submission" date="2023-10" db="EMBL/GenBank/DDBJ databases">
        <authorList>
            <person name="Picardeau M."/>
            <person name="Thibeaux R."/>
        </authorList>
    </citation>
    <scope>NUCLEOTIDE SEQUENCE</scope>
    <source>
        <strain evidence="6">ATI7-C-A5</strain>
    </source>
</reference>
<comment type="caution">
    <text evidence="7">The sequence shown here is derived from an EMBL/GenBank/DDBJ whole genome shotgun (WGS) entry which is preliminary data.</text>
</comment>
<gene>
    <name evidence="6" type="ORF">CH379_006895</name>
    <name evidence="7" type="ORF">CH379_03075</name>
</gene>
<protein>
    <submittedName>
        <fullName evidence="6">AraC family transcriptional regulator</fullName>
    </submittedName>
</protein>
<keyword evidence="4" id="KW-0472">Membrane</keyword>